<evidence type="ECO:0000256" key="2">
    <source>
        <dbReference type="ARBA" id="ARBA00009516"/>
    </source>
</evidence>
<feature type="binding site" evidence="15">
    <location>
        <begin position="152"/>
        <end position="160"/>
    </location>
    <ligand>
        <name>5-phospho-alpha-D-ribose 1-diphosphate</name>
        <dbReference type="ChEBI" id="CHEBI:58017"/>
    </ligand>
</feature>
<dbReference type="NCBIfam" id="NF001097">
    <property type="entry name" value="PRK00129.1"/>
    <property type="match status" value="1"/>
</dbReference>
<keyword evidence="9 15" id="KW-0342">GTP-binding</keyword>
<dbReference type="SUPFAM" id="SSF53271">
    <property type="entry name" value="PRTase-like"/>
    <property type="match status" value="1"/>
</dbReference>
<keyword evidence="6 15" id="KW-0808">Transferase</keyword>
<evidence type="ECO:0000256" key="5">
    <source>
        <dbReference type="ARBA" id="ARBA00022676"/>
    </source>
</evidence>
<dbReference type="AlphaFoldDB" id="A0A285IT62"/>
<feature type="binding site" evidence="15">
    <location>
        <position position="125"/>
    </location>
    <ligand>
        <name>5-phospho-alpha-D-ribose 1-diphosphate</name>
        <dbReference type="ChEBI" id="CHEBI:58017"/>
    </ligand>
</feature>
<evidence type="ECO:0000256" key="9">
    <source>
        <dbReference type="ARBA" id="ARBA00023134"/>
    </source>
</evidence>
<comment type="pathway">
    <text evidence="1 15">Pyrimidine metabolism; UMP biosynthesis via salvage pathway; UMP from uracil: step 1/1.</text>
</comment>
<evidence type="ECO:0000256" key="7">
    <source>
        <dbReference type="ARBA" id="ARBA00022741"/>
    </source>
</evidence>
<accession>A0A285IT62</accession>
<comment type="cofactor">
    <cofactor evidence="15">
        <name>Mg(2+)</name>
        <dbReference type="ChEBI" id="CHEBI:18420"/>
    </cofactor>
    <text evidence="15">Binds 1 Mg(2+) ion per subunit. The magnesium is bound as Mg-PRPP.</text>
</comment>
<evidence type="ECO:0000259" key="16">
    <source>
        <dbReference type="Pfam" id="PF14681"/>
    </source>
</evidence>
<evidence type="ECO:0000313" key="18">
    <source>
        <dbReference type="Proteomes" id="UP000219353"/>
    </source>
</evidence>
<comment type="similarity">
    <text evidence="2 15">Belongs to the UPRTase family.</text>
</comment>
<evidence type="ECO:0000256" key="4">
    <source>
        <dbReference type="ARBA" id="ARBA00022533"/>
    </source>
</evidence>
<keyword evidence="7 15" id="KW-0547">Nucleotide-binding</keyword>
<comment type="activity regulation">
    <text evidence="15">Allosterically activated by GTP.</text>
</comment>
<dbReference type="GO" id="GO:0000287">
    <property type="term" value="F:magnesium ion binding"/>
    <property type="evidence" value="ECO:0007669"/>
    <property type="project" value="UniProtKB-UniRule"/>
</dbReference>
<dbReference type="PANTHER" id="PTHR32315">
    <property type="entry name" value="ADENINE PHOSPHORIBOSYLTRANSFERASE"/>
    <property type="match status" value="1"/>
</dbReference>
<dbReference type="CDD" id="cd06223">
    <property type="entry name" value="PRTases_typeI"/>
    <property type="match status" value="1"/>
</dbReference>
<dbReference type="InterPro" id="IPR050054">
    <property type="entry name" value="UPRTase/APRTase"/>
</dbReference>
<proteinExistence type="inferred from homology"/>
<evidence type="ECO:0000256" key="13">
    <source>
        <dbReference type="ARBA" id="ARBA00072146"/>
    </source>
</evidence>
<dbReference type="Proteomes" id="UP000219353">
    <property type="component" value="Unassembled WGS sequence"/>
</dbReference>
<dbReference type="GO" id="GO:0044206">
    <property type="term" value="P:UMP salvage"/>
    <property type="evidence" value="ECO:0007669"/>
    <property type="project" value="UniProtKB-UniRule"/>
</dbReference>
<evidence type="ECO:0000256" key="8">
    <source>
        <dbReference type="ARBA" id="ARBA00022842"/>
    </source>
</evidence>
<dbReference type="InterPro" id="IPR005765">
    <property type="entry name" value="UPRT"/>
</dbReference>
<feature type="binding site" evidence="15">
    <location>
        <position position="215"/>
    </location>
    <ligand>
        <name>uracil</name>
        <dbReference type="ChEBI" id="CHEBI:17568"/>
    </ligand>
</feature>
<dbReference type="Pfam" id="PF14681">
    <property type="entry name" value="UPRTase"/>
    <property type="match status" value="1"/>
</dbReference>
<comment type="catalytic activity">
    <reaction evidence="11 15">
        <text>UMP + diphosphate = 5-phospho-alpha-D-ribose 1-diphosphate + uracil</text>
        <dbReference type="Rhea" id="RHEA:13017"/>
        <dbReference type="ChEBI" id="CHEBI:17568"/>
        <dbReference type="ChEBI" id="CHEBI:33019"/>
        <dbReference type="ChEBI" id="CHEBI:57865"/>
        <dbReference type="ChEBI" id="CHEBI:58017"/>
        <dbReference type="EC" id="2.4.2.9"/>
    </reaction>
</comment>
<dbReference type="InterPro" id="IPR029057">
    <property type="entry name" value="PRTase-like"/>
</dbReference>
<feature type="binding site" evidence="15">
    <location>
        <position position="221"/>
    </location>
    <ligand>
        <name>5-phospho-alpha-D-ribose 1-diphosphate</name>
        <dbReference type="ChEBI" id="CHEBI:58017"/>
    </ligand>
</feature>
<keyword evidence="5 15" id="KW-0328">Glycosyltransferase</keyword>
<dbReference type="GO" id="GO:0006223">
    <property type="term" value="P:uracil salvage"/>
    <property type="evidence" value="ECO:0007669"/>
    <property type="project" value="InterPro"/>
</dbReference>
<dbReference type="EC" id="2.4.2.9" evidence="3 15"/>
<feature type="domain" description="Phosphoribosyltransferase" evidence="16">
    <location>
        <begin position="29"/>
        <end position="229"/>
    </location>
</feature>
<feature type="binding site" evidence="15">
    <location>
        <position position="100"/>
    </location>
    <ligand>
        <name>5-phospho-alpha-D-ribose 1-diphosphate</name>
        <dbReference type="ChEBI" id="CHEBI:58017"/>
    </ligand>
</feature>
<dbReference type="GO" id="GO:0005525">
    <property type="term" value="F:GTP binding"/>
    <property type="evidence" value="ECO:0007669"/>
    <property type="project" value="UniProtKB-KW"/>
</dbReference>
<dbReference type="GO" id="GO:0004845">
    <property type="term" value="F:uracil phosphoribosyltransferase activity"/>
    <property type="evidence" value="ECO:0007669"/>
    <property type="project" value="UniProtKB-UniRule"/>
</dbReference>
<organism evidence="17 18">
    <name type="scientific">Arsukibacterium tuosuense</name>
    <dbReference type="NCBI Taxonomy" id="1323745"/>
    <lineage>
        <taxon>Bacteria</taxon>
        <taxon>Pseudomonadati</taxon>
        <taxon>Pseudomonadota</taxon>
        <taxon>Gammaproteobacteria</taxon>
        <taxon>Chromatiales</taxon>
        <taxon>Chromatiaceae</taxon>
        <taxon>Arsukibacterium</taxon>
    </lineage>
</organism>
<dbReference type="GO" id="GO:0005737">
    <property type="term" value="C:cytoplasm"/>
    <property type="evidence" value="ECO:0007669"/>
    <property type="project" value="UniProtKB-ARBA"/>
</dbReference>
<gene>
    <name evidence="15" type="primary">upp</name>
    <name evidence="17" type="ORF">SAMN06297280_1775</name>
</gene>
<evidence type="ECO:0000256" key="12">
    <source>
        <dbReference type="ARBA" id="ARBA00056901"/>
    </source>
</evidence>
<dbReference type="HAMAP" id="MF_01218_B">
    <property type="entry name" value="Upp_B"/>
    <property type="match status" value="1"/>
</dbReference>
<dbReference type="EMBL" id="OBEB01000003">
    <property type="protein sequence ID" value="SNY51182.1"/>
    <property type="molecule type" value="Genomic_DNA"/>
</dbReference>
<sequence>MFRVNRVKLLQKKTNKKHGEHQMHVTEVKHPLVQHKIGLLRAADISTKQFRQLAAELGSLLTYEATKDLPTETTSIETWNGKCQIEQIQGKKVTIVPILRAGLGMLDGVLDLLPSARISVVGIYRDETTLQPVPYFHKLAADLEQRLALVVDPMLATGGSMIATIDLLKKQGCQRIKALVLVAAPEGIKALSAAHPEIELYTAAVDTGLNEHGYILPGLGDAGDKLFGTR</sequence>
<evidence type="ECO:0000256" key="1">
    <source>
        <dbReference type="ARBA" id="ARBA00005180"/>
    </source>
</evidence>
<evidence type="ECO:0000256" key="11">
    <source>
        <dbReference type="ARBA" id="ARBA00052919"/>
    </source>
</evidence>
<dbReference type="InterPro" id="IPR034332">
    <property type="entry name" value="Upp_B"/>
</dbReference>
<dbReference type="FunFam" id="3.40.50.2020:FF:000003">
    <property type="entry name" value="Uracil phosphoribosyltransferase"/>
    <property type="match status" value="1"/>
</dbReference>
<keyword evidence="8 15" id="KW-0460">Magnesium</keyword>
<evidence type="ECO:0000256" key="15">
    <source>
        <dbReference type="HAMAP-Rule" id="MF_01218"/>
    </source>
</evidence>
<dbReference type="Gene3D" id="3.40.50.2020">
    <property type="match status" value="1"/>
</dbReference>
<dbReference type="NCBIfam" id="TIGR01091">
    <property type="entry name" value="upp"/>
    <property type="match status" value="1"/>
</dbReference>
<protein>
    <recommendedName>
        <fullName evidence="13 15">Uracil phosphoribosyltransferase</fullName>
        <ecNumber evidence="3 15">2.4.2.9</ecNumber>
    </recommendedName>
    <alternativeName>
        <fullName evidence="10 15">UMP pyrophosphorylase</fullName>
    </alternativeName>
    <alternativeName>
        <fullName evidence="14 15">UPRTase</fullName>
    </alternativeName>
</protein>
<evidence type="ECO:0000256" key="6">
    <source>
        <dbReference type="ARBA" id="ARBA00022679"/>
    </source>
</evidence>
<feature type="binding site" evidence="15">
    <location>
        <begin position="220"/>
        <end position="222"/>
    </location>
    <ligand>
        <name>uracil</name>
        <dbReference type="ChEBI" id="CHEBI:17568"/>
    </ligand>
</feature>
<evidence type="ECO:0000256" key="3">
    <source>
        <dbReference type="ARBA" id="ARBA00011894"/>
    </source>
</evidence>
<name>A0A285IT62_9GAMM</name>
<reference evidence="18" key="1">
    <citation type="submission" date="2017-09" db="EMBL/GenBank/DDBJ databases">
        <authorList>
            <person name="Varghese N."/>
            <person name="Submissions S."/>
        </authorList>
    </citation>
    <scope>NUCLEOTIDE SEQUENCE [LARGE SCALE GENOMIC DNA]</scope>
    <source>
        <strain evidence="18">CGMCC 1.12461</strain>
    </source>
</reference>
<dbReference type="InterPro" id="IPR000836">
    <property type="entry name" value="PRTase_dom"/>
</dbReference>
<keyword evidence="4 15" id="KW-0021">Allosteric enzyme</keyword>
<evidence type="ECO:0000256" key="14">
    <source>
        <dbReference type="ARBA" id="ARBA00079807"/>
    </source>
</evidence>
<evidence type="ECO:0000313" key="17">
    <source>
        <dbReference type="EMBL" id="SNY51182.1"/>
    </source>
</evidence>
<dbReference type="PANTHER" id="PTHR32315:SF4">
    <property type="entry name" value="URACIL PHOSPHORIBOSYLTRANSFERASE, CHLOROPLASTIC"/>
    <property type="match status" value="1"/>
</dbReference>
<keyword evidence="18" id="KW-1185">Reference proteome</keyword>
<comment type="function">
    <text evidence="12 15">Catalyzes the conversion of uracil and 5-phospho-alpha-D-ribose 1-diphosphate (PRPP) to UMP and diphosphate.</text>
</comment>
<dbReference type="UniPathway" id="UPA00574">
    <property type="reaction ID" value="UER00636"/>
</dbReference>
<evidence type="ECO:0000256" key="10">
    <source>
        <dbReference type="ARBA" id="ARBA00031082"/>
    </source>
</evidence>